<organism evidence="2 3">
    <name type="scientific">Prorocentrum cordatum</name>
    <dbReference type="NCBI Taxonomy" id="2364126"/>
    <lineage>
        <taxon>Eukaryota</taxon>
        <taxon>Sar</taxon>
        <taxon>Alveolata</taxon>
        <taxon>Dinophyceae</taxon>
        <taxon>Prorocentrales</taxon>
        <taxon>Prorocentraceae</taxon>
        <taxon>Prorocentrum</taxon>
    </lineage>
</organism>
<feature type="non-terminal residue" evidence="2">
    <location>
        <position position="1"/>
    </location>
</feature>
<dbReference type="Proteomes" id="UP001189429">
    <property type="component" value="Unassembled WGS sequence"/>
</dbReference>
<comment type="caution">
    <text evidence="2">The sequence shown here is derived from an EMBL/GenBank/DDBJ whole genome shotgun (WGS) entry which is preliminary data.</text>
</comment>
<keyword evidence="3" id="KW-1185">Reference proteome</keyword>
<feature type="compositionally biased region" description="Basic and acidic residues" evidence="1">
    <location>
        <begin position="248"/>
        <end position="258"/>
    </location>
</feature>
<sequence length="258" mass="28612">CDKCKAEIEPDIRSHSIGNSAREEWKAKVEPDTVSYSAGIRACENGKAKIEPSEQCEKWKETAGAKLEPYIPSSSSSHLVATAGSEKTECASSYSVSRAMWRARTQIARTWLEGGEAVEPDAISYSVGIQCEAEDVHGKWGPFPKADQKKVERRYQRYLHPDGKKSGTFTITGSNGRPTWPLRADVDNMLLLRVTRAKASSKSVRIRRACEAGEGSADCEKCEKQRFLRADRSLECGRPPEVLQRGSSGDEARRKLTM</sequence>
<accession>A0ABN9V201</accession>
<protein>
    <submittedName>
        <fullName evidence="2">Uncharacterized protein</fullName>
    </submittedName>
</protein>
<evidence type="ECO:0000313" key="2">
    <source>
        <dbReference type="EMBL" id="CAK0866794.1"/>
    </source>
</evidence>
<name>A0ABN9V201_9DINO</name>
<proteinExistence type="predicted"/>
<evidence type="ECO:0000313" key="3">
    <source>
        <dbReference type="Proteomes" id="UP001189429"/>
    </source>
</evidence>
<feature type="region of interest" description="Disordered" evidence="1">
    <location>
        <begin position="238"/>
        <end position="258"/>
    </location>
</feature>
<gene>
    <name evidence="2" type="ORF">PCOR1329_LOCUS53893</name>
</gene>
<dbReference type="EMBL" id="CAUYUJ010016575">
    <property type="protein sequence ID" value="CAK0866794.1"/>
    <property type="molecule type" value="Genomic_DNA"/>
</dbReference>
<evidence type="ECO:0000256" key="1">
    <source>
        <dbReference type="SAM" id="MobiDB-lite"/>
    </source>
</evidence>
<reference evidence="2" key="1">
    <citation type="submission" date="2023-10" db="EMBL/GenBank/DDBJ databases">
        <authorList>
            <person name="Chen Y."/>
            <person name="Shah S."/>
            <person name="Dougan E. K."/>
            <person name="Thang M."/>
            <person name="Chan C."/>
        </authorList>
    </citation>
    <scope>NUCLEOTIDE SEQUENCE [LARGE SCALE GENOMIC DNA]</scope>
</reference>